<feature type="chain" id="PRO_5045910527" evidence="2">
    <location>
        <begin position="32"/>
        <end position="228"/>
    </location>
</feature>
<gene>
    <name evidence="3" type="ORF">ABW18_14760</name>
</gene>
<protein>
    <submittedName>
        <fullName evidence="3">Membrane protein</fullName>
    </submittedName>
</protein>
<dbReference type="Gene3D" id="2.60.40.1650">
    <property type="entry name" value="Porin MspA (Ig-like beta-sandwich domain)"/>
    <property type="match status" value="1"/>
</dbReference>
<proteinExistence type="predicted"/>
<dbReference type="EMBL" id="LDTZ01000018">
    <property type="protein sequence ID" value="KNA90774.1"/>
    <property type="molecule type" value="Genomic_DNA"/>
</dbReference>
<feature type="compositionally biased region" description="Low complexity" evidence="1">
    <location>
        <begin position="118"/>
        <end position="139"/>
    </location>
</feature>
<keyword evidence="4" id="KW-1185">Reference proteome</keyword>
<dbReference type="RefSeq" id="WP_049699708.1">
    <property type="nucleotide sequence ID" value="NZ_CBDRLS010000001.1"/>
</dbReference>
<reference evidence="3 4" key="1">
    <citation type="submission" date="2015-05" db="EMBL/GenBank/DDBJ databases">
        <title>Draft genome sequence of the bacterium Gordonia jacobaea a new member of the Gordonia genus.</title>
        <authorList>
            <person name="Jimenez-Galisteo G."/>
            <person name="Dominguez A."/>
            <person name="Munoz E."/>
            <person name="Vinas M."/>
        </authorList>
    </citation>
    <scope>NUCLEOTIDE SEQUENCE [LARGE SCALE GENOMIC DNA]</scope>
    <source>
        <strain evidence="4">mv1</strain>
    </source>
</reference>
<feature type="region of interest" description="Disordered" evidence="1">
    <location>
        <begin position="115"/>
        <end position="139"/>
    </location>
</feature>
<comment type="caution">
    <text evidence="3">The sequence shown here is derived from an EMBL/GenBank/DDBJ whole genome shotgun (WGS) entry which is preliminary data.</text>
</comment>
<sequence length="228" mass="23347">MNISLKRLVTIGAPAAFTTVAALMAPAIAHADVHVALPSQTDQQTLGDGTVVSVTRTNETANINPSLGGTPLHRNAWVSATYAVKTSKDAKNIKIRAGYIVGCQVNISGVSGSGNGAASGKPGPNIDSPPAISSATTGAGTSLSVGPGQAVAYYVNTVESADDFGNQKLSNKVGYKATNHAKLSYTNEQIGINGCAGYAQARSFADVYVNTPNAEQIVTFYGKPFSLG</sequence>
<dbReference type="Proteomes" id="UP000037247">
    <property type="component" value="Unassembled WGS sequence"/>
</dbReference>
<name>A0ABR5IAX2_9ACTN</name>
<evidence type="ECO:0000256" key="2">
    <source>
        <dbReference type="SAM" id="SignalP"/>
    </source>
</evidence>
<evidence type="ECO:0000313" key="4">
    <source>
        <dbReference type="Proteomes" id="UP000037247"/>
    </source>
</evidence>
<dbReference type="Pfam" id="PF09203">
    <property type="entry name" value="MspA"/>
    <property type="match status" value="1"/>
</dbReference>
<keyword evidence="2" id="KW-0732">Signal</keyword>
<feature type="signal peptide" evidence="2">
    <location>
        <begin position="1"/>
        <end position="31"/>
    </location>
</feature>
<evidence type="ECO:0000256" key="1">
    <source>
        <dbReference type="SAM" id="MobiDB-lite"/>
    </source>
</evidence>
<dbReference type="InterPro" id="IPR015286">
    <property type="entry name" value="Porin_fam_mycobact-type"/>
</dbReference>
<accession>A0ABR5IAX2</accession>
<evidence type="ECO:0000313" key="3">
    <source>
        <dbReference type="EMBL" id="KNA90774.1"/>
    </source>
</evidence>
<organism evidence="3 4">
    <name type="scientific">Gordonia jacobaea</name>
    <dbReference type="NCBI Taxonomy" id="122202"/>
    <lineage>
        <taxon>Bacteria</taxon>
        <taxon>Bacillati</taxon>
        <taxon>Actinomycetota</taxon>
        <taxon>Actinomycetes</taxon>
        <taxon>Mycobacteriales</taxon>
        <taxon>Gordoniaceae</taxon>
        <taxon>Gordonia</taxon>
    </lineage>
</organism>